<dbReference type="CDD" id="cd00140">
    <property type="entry name" value="beta_clamp"/>
    <property type="match status" value="1"/>
</dbReference>
<sequence>MKININRKILIEKLEQCLKFTARRTVNNNLLRGILIKGEGGMLDIYATNLSYFIHTVIEIDTKIEKFQAIVEPTDLIEYLSCTESEKVEIEVGNNTLKISQEKSQGTFPLISGEDFPLPPEVKDEGMAIDVKGLKNNIPLLLLSASKDDSRPVLTSINFIVEGDKLTMVSTDGFRLSVVQEKATRGIRSMLISADFLNSVLQMVKDKNPTVFYLHEERVVAFQIDKTTLYARLIEGDFPPYEKAIPIDKKTTVSIDKESFLKSVKQMAVFVKKGGGIIIINIKKGTLEISPKNTGKDVNYTVMEGVVDGEDQRVAFNYRFLVDLLTHLEGGRICIEMLRSDTPVLFRDESRKNFFHIIMPVRISE</sequence>
<dbReference type="GO" id="GO:0008408">
    <property type="term" value="F:3'-5' exonuclease activity"/>
    <property type="evidence" value="ECO:0007669"/>
    <property type="project" value="InterPro"/>
</dbReference>
<dbReference type="NCBIfam" id="TIGR00663">
    <property type="entry name" value="dnan"/>
    <property type="match status" value="1"/>
</dbReference>
<dbReference type="Proteomes" id="UP000183758">
    <property type="component" value="Unassembled WGS sequence"/>
</dbReference>
<keyword evidence="7" id="KW-0239">DNA-directed DNA polymerase</keyword>
<gene>
    <name evidence="12" type="ORF">AUK04_02005</name>
</gene>
<name>A0A1J5HSF9_9BACT</name>
<accession>A0A1J5HSF9</accession>
<dbReference type="InterPro" id="IPR022637">
    <property type="entry name" value="DNA_polIII_beta_cen"/>
</dbReference>
<evidence type="ECO:0000256" key="7">
    <source>
        <dbReference type="ARBA" id="ARBA00022932"/>
    </source>
</evidence>
<dbReference type="GO" id="GO:0005737">
    <property type="term" value="C:cytoplasm"/>
    <property type="evidence" value="ECO:0007669"/>
    <property type="project" value="UniProtKB-SubCell"/>
</dbReference>
<proteinExistence type="inferred from homology"/>
<keyword evidence="6" id="KW-0235">DNA replication</keyword>
<evidence type="ECO:0000313" key="13">
    <source>
        <dbReference type="Proteomes" id="UP000183758"/>
    </source>
</evidence>
<organism evidence="12 13">
    <name type="scientific">Candidatus Roizmanbacteria bacterium CG2_30_33_16</name>
    <dbReference type="NCBI Taxonomy" id="1805340"/>
    <lineage>
        <taxon>Bacteria</taxon>
        <taxon>Candidatus Roizmaniibacteriota</taxon>
    </lineage>
</organism>
<evidence type="ECO:0000259" key="11">
    <source>
        <dbReference type="Pfam" id="PF02768"/>
    </source>
</evidence>
<dbReference type="AlphaFoldDB" id="A0A1J5HSF9"/>
<evidence type="ECO:0000256" key="8">
    <source>
        <dbReference type="ARBA" id="ARBA00023125"/>
    </source>
</evidence>
<evidence type="ECO:0000256" key="6">
    <source>
        <dbReference type="ARBA" id="ARBA00022705"/>
    </source>
</evidence>
<dbReference type="Pfam" id="PF00712">
    <property type="entry name" value="DNA_pol3_beta"/>
    <property type="match status" value="1"/>
</dbReference>
<keyword evidence="8" id="KW-0238">DNA-binding</keyword>
<evidence type="ECO:0000256" key="1">
    <source>
        <dbReference type="ARBA" id="ARBA00004496"/>
    </source>
</evidence>
<protein>
    <submittedName>
        <fullName evidence="12">DNA polymerase III subunit beta</fullName>
    </submittedName>
</protein>
<dbReference type="InterPro" id="IPR022635">
    <property type="entry name" value="DNA_polIII_beta_C"/>
</dbReference>
<dbReference type="GO" id="GO:0006271">
    <property type="term" value="P:DNA strand elongation involved in DNA replication"/>
    <property type="evidence" value="ECO:0007669"/>
    <property type="project" value="TreeGrafter"/>
</dbReference>
<evidence type="ECO:0000256" key="5">
    <source>
        <dbReference type="ARBA" id="ARBA00022695"/>
    </source>
</evidence>
<feature type="domain" description="DNA polymerase III beta sliding clamp C-terminal" evidence="11">
    <location>
        <begin position="243"/>
        <end position="362"/>
    </location>
</feature>
<dbReference type="Gene3D" id="3.70.10.10">
    <property type="match status" value="1"/>
</dbReference>
<evidence type="ECO:0000259" key="10">
    <source>
        <dbReference type="Pfam" id="PF02767"/>
    </source>
</evidence>
<evidence type="ECO:0000256" key="3">
    <source>
        <dbReference type="ARBA" id="ARBA00022490"/>
    </source>
</evidence>
<dbReference type="PANTHER" id="PTHR30478">
    <property type="entry name" value="DNA POLYMERASE III SUBUNIT BETA"/>
    <property type="match status" value="1"/>
</dbReference>
<dbReference type="Pfam" id="PF02767">
    <property type="entry name" value="DNA_pol3_beta_2"/>
    <property type="match status" value="1"/>
</dbReference>
<keyword evidence="5" id="KW-0548">Nucleotidyltransferase</keyword>
<dbReference type="EMBL" id="MNZM01000047">
    <property type="protein sequence ID" value="OIP84738.1"/>
    <property type="molecule type" value="Genomic_DNA"/>
</dbReference>
<feature type="domain" description="DNA polymerase III beta sliding clamp N-terminal" evidence="9">
    <location>
        <begin position="1"/>
        <end position="118"/>
    </location>
</feature>
<keyword evidence="3" id="KW-0963">Cytoplasm</keyword>
<dbReference type="InterPro" id="IPR046938">
    <property type="entry name" value="DNA_clamp_sf"/>
</dbReference>
<dbReference type="InterPro" id="IPR001001">
    <property type="entry name" value="DNA_polIII_beta"/>
</dbReference>
<dbReference type="GO" id="GO:0003677">
    <property type="term" value="F:DNA binding"/>
    <property type="evidence" value="ECO:0007669"/>
    <property type="project" value="UniProtKB-KW"/>
</dbReference>
<dbReference type="GO" id="GO:0009360">
    <property type="term" value="C:DNA polymerase III complex"/>
    <property type="evidence" value="ECO:0007669"/>
    <property type="project" value="InterPro"/>
</dbReference>
<dbReference type="InterPro" id="IPR022634">
    <property type="entry name" value="DNA_polIII_beta_N"/>
</dbReference>
<evidence type="ECO:0000259" key="9">
    <source>
        <dbReference type="Pfam" id="PF00712"/>
    </source>
</evidence>
<comment type="similarity">
    <text evidence="2">Belongs to the beta sliding clamp family.</text>
</comment>
<dbReference type="SMART" id="SM00480">
    <property type="entry name" value="POL3Bc"/>
    <property type="match status" value="1"/>
</dbReference>
<dbReference type="Pfam" id="PF02768">
    <property type="entry name" value="DNA_pol3_beta_3"/>
    <property type="match status" value="1"/>
</dbReference>
<comment type="subcellular location">
    <subcellularLocation>
        <location evidence="1">Cytoplasm</location>
    </subcellularLocation>
</comment>
<evidence type="ECO:0000256" key="4">
    <source>
        <dbReference type="ARBA" id="ARBA00022679"/>
    </source>
</evidence>
<dbReference type="Gene3D" id="3.10.150.10">
    <property type="entry name" value="DNA Polymerase III, subunit A, domain 2"/>
    <property type="match status" value="1"/>
</dbReference>
<comment type="caution">
    <text evidence="12">The sequence shown here is derived from an EMBL/GenBank/DDBJ whole genome shotgun (WGS) entry which is preliminary data.</text>
</comment>
<evidence type="ECO:0000313" key="12">
    <source>
        <dbReference type="EMBL" id="OIP84738.1"/>
    </source>
</evidence>
<evidence type="ECO:0000256" key="2">
    <source>
        <dbReference type="ARBA" id="ARBA00010752"/>
    </source>
</evidence>
<dbReference type="SUPFAM" id="SSF55979">
    <property type="entry name" value="DNA clamp"/>
    <property type="match status" value="3"/>
</dbReference>
<dbReference type="PANTHER" id="PTHR30478:SF0">
    <property type="entry name" value="BETA SLIDING CLAMP"/>
    <property type="match status" value="1"/>
</dbReference>
<feature type="domain" description="DNA polymerase III beta sliding clamp central" evidence="10">
    <location>
        <begin position="129"/>
        <end position="239"/>
    </location>
</feature>
<keyword evidence="4" id="KW-0808">Transferase</keyword>
<reference evidence="12 13" key="1">
    <citation type="journal article" date="2016" name="Environ. Microbiol.">
        <title>Genomic resolution of a cold subsurface aquifer community provides metabolic insights for novel microbes adapted to high CO concentrations.</title>
        <authorList>
            <person name="Probst A.J."/>
            <person name="Castelle C.J."/>
            <person name="Singh A."/>
            <person name="Brown C.T."/>
            <person name="Anantharaman K."/>
            <person name="Sharon I."/>
            <person name="Hug L.A."/>
            <person name="Burstein D."/>
            <person name="Emerson J.B."/>
            <person name="Thomas B.C."/>
            <person name="Banfield J.F."/>
        </authorList>
    </citation>
    <scope>NUCLEOTIDE SEQUENCE [LARGE SCALE GENOMIC DNA]</scope>
    <source>
        <strain evidence="12">CG2_30_33_16</strain>
    </source>
</reference>
<dbReference type="GO" id="GO:0003887">
    <property type="term" value="F:DNA-directed DNA polymerase activity"/>
    <property type="evidence" value="ECO:0007669"/>
    <property type="project" value="UniProtKB-KW"/>
</dbReference>